<reference evidence="1" key="1">
    <citation type="submission" date="2021-03" db="EMBL/GenBank/DDBJ databases">
        <title>Acanthopleuribacteraceae sp. M133.</title>
        <authorList>
            <person name="Wang G."/>
        </authorList>
    </citation>
    <scope>NUCLEOTIDE SEQUENCE</scope>
    <source>
        <strain evidence="1">M133</strain>
    </source>
</reference>
<dbReference type="Proteomes" id="UP000663929">
    <property type="component" value="Chromosome"/>
</dbReference>
<dbReference type="KEGG" id="scor:J3U87_11445"/>
<evidence type="ECO:0000313" key="1">
    <source>
        <dbReference type="EMBL" id="QTD53066.1"/>
    </source>
</evidence>
<dbReference type="RefSeq" id="WP_237383164.1">
    <property type="nucleotide sequence ID" value="NZ_CP071793.1"/>
</dbReference>
<accession>A0A8A4TSY4</accession>
<organism evidence="1 2">
    <name type="scientific">Sulfidibacter corallicola</name>
    <dbReference type="NCBI Taxonomy" id="2818388"/>
    <lineage>
        <taxon>Bacteria</taxon>
        <taxon>Pseudomonadati</taxon>
        <taxon>Acidobacteriota</taxon>
        <taxon>Holophagae</taxon>
        <taxon>Acanthopleuribacterales</taxon>
        <taxon>Acanthopleuribacteraceae</taxon>
        <taxon>Sulfidibacter</taxon>
    </lineage>
</organism>
<evidence type="ECO:0000313" key="2">
    <source>
        <dbReference type="Proteomes" id="UP000663929"/>
    </source>
</evidence>
<name>A0A8A4TSY4_SULCO</name>
<keyword evidence="2" id="KW-1185">Reference proteome</keyword>
<protein>
    <submittedName>
        <fullName evidence="1">Uncharacterized protein</fullName>
    </submittedName>
</protein>
<sequence>MSGPDVEGVFTTLFTAPANAVVQAEAEYRAIWAQWLENTMALLAKVPQGTDRSAILAKHLELAPVMKLGAQIEVGITLRVGSVTRREGSLGVSLGVGAFQASGSFGFMSQNTSESVMQARAAYALSNETEVTLKDFAANWSIDLADPTQLSSAIDFLKTPTPETPAPKLPENS</sequence>
<proteinExistence type="predicted"/>
<dbReference type="AlphaFoldDB" id="A0A8A4TSY4"/>
<gene>
    <name evidence="1" type="ORF">J3U87_11445</name>
</gene>
<dbReference type="EMBL" id="CP071793">
    <property type="protein sequence ID" value="QTD53066.1"/>
    <property type="molecule type" value="Genomic_DNA"/>
</dbReference>